<dbReference type="InterPro" id="IPR011990">
    <property type="entry name" value="TPR-like_helical_dom_sf"/>
</dbReference>
<dbReference type="EMBL" id="JACAZH010000033">
    <property type="protein sequence ID" value="KAF7337642.1"/>
    <property type="molecule type" value="Genomic_DNA"/>
</dbReference>
<accession>A0A8H6XBN0</accession>
<dbReference type="Pfam" id="PF13432">
    <property type="entry name" value="TPR_16"/>
    <property type="match status" value="1"/>
</dbReference>
<proteinExistence type="inferred from homology"/>
<name>A0A8H6XBN0_9AGAR</name>
<comment type="similarity">
    <text evidence="3">Belongs to the RPAP3 family.</text>
</comment>
<feature type="compositionally biased region" description="Low complexity" evidence="6">
    <location>
        <begin position="163"/>
        <end position="175"/>
    </location>
</feature>
<evidence type="ECO:0000256" key="5">
    <source>
        <dbReference type="PROSITE-ProRule" id="PRU00339"/>
    </source>
</evidence>
<evidence type="ECO:0000256" key="6">
    <source>
        <dbReference type="SAM" id="MobiDB-lite"/>
    </source>
</evidence>
<gene>
    <name evidence="8" type="ORF">MSAN_02237500</name>
</gene>
<dbReference type="SUPFAM" id="SSF48452">
    <property type="entry name" value="TPR-like"/>
    <property type="match status" value="1"/>
</dbReference>
<evidence type="ECO:0000259" key="7">
    <source>
        <dbReference type="Pfam" id="PF13877"/>
    </source>
</evidence>
<dbReference type="SMART" id="SM00028">
    <property type="entry name" value="TPR"/>
    <property type="match status" value="3"/>
</dbReference>
<comment type="caution">
    <text evidence="8">The sequence shown here is derived from an EMBL/GenBank/DDBJ whole genome shotgun (WGS) entry which is preliminary data.</text>
</comment>
<dbReference type="GO" id="GO:0101031">
    <property type="term" value="C:protein folding chaperone complex"/>
    <property type="evidence" value="ECO:0007669"/>
    <property type="project" value="TreeGrafter"/>
</dbReference>
<keyword evidence="1" id="KW-0677">Repeat</keyword>
<dbReference type="PANTHER" id="PTHR46423">
    <property type="entry name" value="RNA POLYMERASE II-ASSOCIATED PROTEIN 3"/>
    <property type="match status" value="1"/>
</dbReference>
<evidence type="ECO:0000256" key="4">
    <source>
        <dbReference type="ARBA" id="ARBA00040133"/>
    </source>
</evidence>
<feature type="compositionally biased region" description="Basic and acidic residues" evidence="6">
    <location>
        <begin position="224"/>
        <end position="236"/>
    </location>
</feature>
<evidence type="ECO:0000256" key="1">
    <source>
        <dbReference type="ARBA" id="ARBA00022737"/>
    </source>
</evidence>
<dbReference type="Proteomes" id="UP000623467">
    <property type="component" value="Unassembled WGS sequence"/>
</dbReference>
<dbReference type="InterPro" id="IPR025986">
    <property type="entry name" value="RPAP3-like_C"/>
</dbReference>
<dbReference type="PANTHER" id="PTHR46423:SF1">
    <property type="entry name" value="RNA POLYMERASE II-ASSOCIATED PROTEIN 3"/>
    <property type="match status" value="1"/>
</dbReference>
<dbReference type="PROSITE" id="PS50005">
    <property type="entry name" value="TPR"/>
    <property type="match status" value="1"/>
</dbReference>
<dbReference type="OrthoDB" id="629492at2759"/>
<sequence length="460" mass="48568">MAAQEKEKGNAAFKAGDYPTAIGHYSAAIHADRTDATLPLNRAAAYLKLGKNEDAERDCSTVLTLSKGNTKALFRRAQARVELGKLSEAHEDLKEAAKLEPANQSVKQELNKVVALIQQAAKKKPQTVAADASPAPKRRRIPITIVEADGRRSTPTPVDASNAPSSSTPKSAAKPTPKPSVAESPAADLMKPVSSRSLNAPSPNDTPSSTAAPAPKLQPTPKPSFKDAKSARESSKPSRVGGGIFRASGESTIFSREVPAKQDAPANEPATKPTPPAKQEQVPSPPPAPVPTQNVSPPVPVQKSVLPAAANVKSPMSLFDFTRAWESTPDSAARLKLLCVRPLTSSHLILMFALTSGTYIQQTPPAALPALFQTSLDPALFVDIVDVLGTHTSTNADRELVAGYMHAFGSVARFGTVARLLSRAEKARVRGVWGVLGVGAEGSEAGLPPQLEEVWAPVYR</sequence>
<dbReference type="AlphaFoldDB" id="A0A8H6XBN0"/>
<keyword evidence="9" id="KW-1185">Reference proteome</keyword>
<organism evidence="8 9">
    <name type="scientific">Mycena sanguinolenta</name>
    <dbReference type="NCBI Taxonomy" id="230812"/>
    <lineage>
        <taxon>Eukaryota</taxon>
        <taxon>Fungi</taxon>
        <taxon>Dikarya</taxon>
        <taxon>Basidiomycota</taxon>
        <taxon>Agaricomycotina</taxon>
        <taxon>Agaricomycetes</taxon>
        <taxon>Agaricomycetidae</taxon>
        <taxon>Agaricales</taxon>
        <taxon>Marasmiineae</taxon>
        <taxon>Mycenaceae</taxon>
        <taxon>Mycena</taxon>
    </lineage>
</organism>
<reference evidence="8" key="1">
    <citation type="submission" date="2020-05" db="EMBL/GenBank/DDBJ databases">
        <title>Mycena genomes resolve the evolution of fungal bioluminescence.</title>
        <authorList>
            <person name="Tsai I.J."/>
        </authorList>
    </citation>
    <scope>NUCLEOTIDE SEQUENCE</scope>
    <source>
        <strain evidence="8">160909Yilan</strain>
    </source>
</reference>
<keyword evidence="2 5" id="KW-0802">TPR repeat</keyword>
<dbReference type="Pfam" id="PF13877">
    <property type="entry name" value="RPAP3_C"/>
    <property type="match status" value="1"/>
</dbReference>
<feature type="region of interest" description="Disordered" evidence="6">
    <location>
        <begin position="120"/>
        <end position="299"/>
    </location>
</feature>
<protein>
    <recommendedName>
        <fullName evidence="4">RNA polymerase II-associated protein 3</fullName>
    </recommendedName>
</protein>
<evidence type="ECO:0000313" key="8">
    <source>
        <dbReference type="EMBL" id="KAF7337642.1"/>
    </source>
</evidence>
<evidence type="ECO:0000313" key="9">
    <source>
        <dbReference type="Proteomes" id="UP000623467"/>
    </source>
</evidence>
<evidence type="ECO:0000256" key="3">
    <source>
        <dbReference type="ARBA" id="ARBA00038275"/>
    </source>
</evidence>
<dbReference type="InterPro" id="IPR051966">
    <property type="entry name" value="RPAP3"/>
</dbReference>
<feature type="domain" description="RNA-polymerase II-associated protein 3-like C-terminal" evidence="7">
    <location>
        <begin position="315"/>
        <end position="426"/>
    </location>
</feature>
<evidence type="ECO:0000256" key="2">
    <source>
        <dbReference type="ARBA" id="ARBA00022803"/>
    </source>
</evidence>
<feature type="repeat" description="TPR" evidence="5">
    <location>
        <begin position="70"/>
        <end position="103"/>
    </location>
</feature>
<dbReference type="InterPro" id="IPR019734">
    <property type="entry name" value="TPR_rpt"/>
</dbReference>
<dbReference type="Gene3D" id="1.25.40.10">
    <property type="entry name" value="Tetratricopeptide repeat domain"/>
    <property type="match status" value="1"/>
</dbReference>
<feature type="compositionally biased region" description="Polar residues" evidence="6">
    <location>
        <begin position="194"/>
        <end position="211"/>
    </location>
</feature>